<keyword evidence="3" id="KW-0645">Protease</keyword>
<dbReference type="PROSITE" id="PS50175">
    <property type="entry name" value="ASP_PROT_RETROV"/>
    <property type="match status" value="1"/>
</dbReference>
<dbReference type="PROSITE" id="PS00141">
    <property type="entry name" value="ASP_PROTEASE"/>
    <property type="match status" value="1"/>
</dbReference>
<feature type="domain" description="Peptidase A2" evidence="2">
    <location>
        <begin position="40"/>
        <end position="116"/>
    </location>
</feature>
<reference evidence="3" key="1">
    <citation type="journal article" date="2021" name="Proc. Natl. Acad. Sci. U.S.A.">
        <title>A Catalog of Tens of Thousands of Viruses from Human Metagenomes Reveals Hidden Associations with Chronic Diseases.</title>
        <authorList>
            <person name="Tisza M.J."/>
            <person name="Buck C.B."/>
        </authorList>
    </citation>
    <scope>NUCLEOTIDE SEQUENCE</scope>
    <source>
        <strain evidence="3">CtcfK29</strain>
    </source>
</reference>
<dbReference type="InterPro" id="IPR001969">
    <property type="entry name" value="Aspartic_peptidase_AS"/>
</dbReference>
<dbReference type="InterPro" id="IPR021109">
    <property type="entry name" value="Peptidase_aspartic_dom_sf"/>
</dbReference>
<organism evidence="3">
    <name type="scientific">CrAss-like virus sp. ctcfK29</name>
    <dbReference type="NCBI Taxonomy" id="2826827"/>
    <lineage>
        <taxon>Viruses</taxon>
        <taxon>Duplodnaviria</taxon>
        <taxon>Heunggongvirae</taxon>
        <taxon>Uroviricota</taxon>
        <taxon>Caudoviricetes</taxon>
        <taxon>Crassvirales</taxon>
    </lineage>
</organism>
<dbReference type="SUPFAM" id="SSF50630">
    <property type="entry name" value="Acid proteases"/>
    <property type="match status" value="1"/>
</dbReference>
<accession>A0A8S5MK65</accession>
<protein>
    <submittedName>
        <fullName evidence="3">Nonstructural protein 4, aspartic protease, cytoplasmic, HYDROLASE.25A</fullName>
    </submittedName>
</protein>
<dbReference type="GO" id="GO:0006508">
    <property type="term" value="P:proteolysis"/>
    <property type="evidence" value="ECO:0007669"/>
    <property type="project" value="UniProtKB-KW"/>
</dbReference>
<evidence type="ECO:0000259" key="2">
    <source>
        <dbReference type="PROSITE" id="PS50175"/>
    </source>
</evidence>
<dbReference type="InterPro" id="IPR001995">
    <property type="entry name" value="Peptidase_A2_cat"/>
</dbReference>
<keyword evidence="1 3" id="KW-0378">Hydrolase</keyword>
<dbReference type="EMBL" id="BK014916">
    <property type="protein sequence ID" value="DAD82307.1"/>
    <property type="molecule type" value="Genomic_DNA"/>
</dbReference>
<name>A0A8S5MK65_9CAUD</name>
<sequence length="147" mass="16735">MIKKIIHKFLNIHPDAMSFQNSMDLAELPVVTFRQGDKKINFLLDTGSNNCVIDSNILKSIDHKMLDVETNILGLEGNAQKTGVCTIKMSYKDKEYEYPYVIQDMSAAFDSIKKETGVTVNGMLGSKFFNEFKYVLDFDELIAYSKE</sequence>
<evidence type="ECO:0000256" key="1">
    <source>
        <dbReference type="ARBA" id="ARBA00022801"/>
    </source>
</evidence>
<dbReference type="Gene3D" id="2.40.70.10">
    <property type="entry name" value="Acid Proteases"/>
    <property type="match status" value="1"/>
</dbReference>
<evidence type="ECO:0000313" key="3">
    <source>
        <dbReference type="EMBL" id="DAD82307.1"/>
    </source>
</evidence>
<dbReference type="GO" id="GO:0004190">
    <property type="term" value="F:aspartic-type endopeptidase activity"/>
    <property type="evidence" value="ECO:0007669"/>
    <property type="project" value="InterPro"/>
</dbReference>
<proteinExistence type="predicted"/>
<dbReference type="Pfam" id="PF13650">
    <property type="entry name" value="Asp_protease_2"/>
    <property type="match status" value="1"/>
</dbReference>